<dbReference type="InterPro" id="IPR038208">
    <property type="entry name" value="Tscrpt_reg_Crl_sf"/>
</dbReference>
<keyword evidence="4 5" id="KW-0804">Transcription</keyword>
<gene>
    <name evidence="5 6" type="primary">crl</name>
    <name evidence="6" type="ORF">PGX00_13735</name>
</gene>
<evidence type="ECO:0000256" key="3">
    <source>
        <dbReference type="ARBA" id="ARBA00023159"/>
    </source>
</evidence>
<dbReference type="InterPro" id="IPR009986">
    <property type="entry name" value="Tscrpt_reg_Crl"/>
</dbReference>
<evidence type="ECO:0000256" key="2">
    <source>
        <dbReference type="ARBA" id="ARBA00023015"/>
    </source>
</evidence>
<protein>
    <recommendedName>
        <fullName evidence="5">Sigma factor-binding protein Crl</fullName>
    </recommendedName>
</protein>
<dbReference type="RefSeq" id="WP_272137365.1">
    <property type="nucleotide sequence ID" value="NZ_JAQLOI010000001.1"/>
</dbReference>
<evidence type="ECO:0000256" key="4">
    <source>
        <dbReference type="ARBA" id="ARBA00023163"/>
    </source>
</evidence>
<dbReference type="EMBL" id="JAQLOI010000001">
    <property type="protein sequence ID" value="MDB1124653.1"/>
    <property type="molecule type" value="Genomic_DNA"/>
</dbReference>
<dbReference type="HAMAP" id="MF_01178">
    <property type="entry name" value="Crl"/>
    <property type="match status" value="1"/>
</dbReference>
<dbReference type="Pfam" id="PF07417">
    <property type="entry name" value="Crl"/>
    <property type="match status" value="1"/>
</dbReference>
<comment type="similarity">
    <text evidence="5">Belongs to the Crl family.</text>
</comment>
<comment type="caution">
    <text evidence="6">The sequence shown here is derived from an EMBL/GenBank/DDBJ whole genome shotgun (WGS) entry which is preliminary data.</text>
</comment>
<keyword evidence="1 5" id="KW-0963">Cytoplasm</keyword>
<dbReference type="Proteomes" id="UP001210678">
    <property type="component" value="Unassembled WGS sequence"/>
</dbReference>
<keyword evidence="7" id="KW-1185">Reference proteome</keyword>
<proteinExistence type="inferred from homology"/>
<evidence type="ECO:0000256" key="1">
    <source>
        <dbReference type="ARBA" id="ARBA00022490"/>
    </source>
</evidence>
<name>A0ABT4YT04_9VIBR</name>
<comment type="function">
    <text evidence="5">Binds to the sigma-S subunit of RNA polymerase, activating expression of sigma-S-regulated genes. Stimulates RNA polymerase holoenzyme formation and may bind to several other sigma factors, such as sigma-70 and sigma-32.</text>
</comment>
<reference evidence="6 7" key="1">
    <citation type="submission" date="2023-01" db="EMBL/GenBank/DDBJ databases">
        <title>Vibrio sp. KJ40-1 sp.nov, isolated from marine algae.</title>
        <authorList>
            <person name="Butt M."/>
            <person name="Kim J.M.J."/>
            <person name="Jeon C.O.C."/>
        </authorList>
    </citation>
    <scope>NUCLEOTIDE SEQUENCE [LARGE SCALE GENOMIC DNA]</scope>
    <source>
        <strain evidence="6 7">KJ40-1</strain>
    </source>
</reference>
<dbReference type="Gene3D" id="3.30.310.230">
    <property type="entry name" value="Sigma factor-binding protein Crl monomer"/>
    <property type="match status" value="1"/>
</dbReference>
<evidence type="ECO:0000313" key="6">
    <source>
        <dbReference type="EMBL" id="MDB1124653.1"/>
    </source>
</evidence>
<evidence type="ECO:0000256" key="5">
    <source>
        <dbReference type="HAMAP-Rule" id="MF_01178"/>
    </source>
</evidence>
<keyword evidence="3 5" id="KW-0010">Activator</keyword>
<keyword evidence="2 5" id="KW-0805">Transcription regulation</keyword>
<accession>A0ABT4YT04</accession>
<sequence length="134" mass="15690">MANKVVSPTHFRLITALRAIGPYLRESESQDGKYLFDCLSVCVDDKKSPELREFWGWWMELDSSREEEVVNGFVAKFQVGKYDTEGNWQTVSVPKKFKVEVARTQEEFLKKLSKVLEERFALEFTLHDESEEFV</sequence>
<comment type="subcellular location">
    <subcellularLocation>
        <location evidence="5">Cytoplasm</location>
    </subcellularLocation>
</comment>
<evidence type="ECO:0000313" key="7">
    <source>
        <dbReference type="Proteomes" id="UP001210678"/>
    </source>
</evidence>
<organism evidence="6 7">
    <name type="scientific">Vibrio algarum</name>
    <dbReference type="NCBI Taxonomy" id="3020714"/>
    <lineage>
        <taxon>Bacteria</taxon>
        <taxon>Pseudomonadati</taxon>
        <taxon>Pseudomonadota</taxon>
        <taxon>Gammaproteobacteria</taxon>
        <taxon>Vibrionales</taxon>
        <taxon>Vibrionaceae</taxon>
        <taxon>Vibrio</taxon>
    </lineage>
</organism>
<dbReference type="NCBIfam" id="NF008217">
    <property type="entry name" value="PRK10984.1"/>
    <property type="match status" value="1"/>
</dbReference>
<feature type="region of interest" description="Essential for activity" evidence="5">
    <location>
        <begin position="105"/>
        <end position="128"/>
    </location>
</feature>